<dbReference type="PROSITE" id="PS01081">
    <property type="entry name" value="HTH_TETR_1"/>
    <property type="match status" value="1"/>
</dbReference>
<evidence type="ECO:0000313" key="4">
    <source>
        <dbReference type="EMBL" id="SCG84859.1"/>
    </source>
</evidence>
<reference evidence="4 5" key="1">
    <citation type="submission" date="2016-08" db="EMBL/GenBank/DDBJ databases">
        <authorList>
            <person name="Seilhamer J.J."/>
        </authorList>
    </citation>
    <scope>NUCLEOTIDE SEQUENCE [LARGE SCALE GENOMIC DNA]</scope>
    <source>
        <strain evidence="4">Buetzberg</strain>
    </source>
</reference>
<dbReference type="InterPro" id="IPR050624">
    <property type="entry name" value="HTH-type_Tx_Regulator"/>
</dbReference>
<accession>A0A1D3L053</accession>
<dbReference type="InterPro" id="IPR009057">
    <property type="entry name" value="Homeodomain-like_sf"/>
</dbReference>
<dbReference type="PROSITE" id="PS50977">
    <property type="entry name" value="HTH_TETR_2"/>
    <property type="match status" value="1"/>
</dbReference>
<dbReference type="GeneID" id="30411141"/>
<keyword evidence="5" id="KW-1185">Reference proteome</keyword>
<dbReference type="SUPFAM" id="SSF46689">
    <property type="entry name" value="Homeodomain-like"/>
    <property type="match status" value="1"/>
</dbReference>
<dbReference type="PRINTS" id="PR00455">
    <property type="entry name" value="HTHTETR"/>
</dbReference>
<evidence type="ECO:0000259" key="3">
    <source>
        <dbReference type="PROSITE" id="PS50977"/>
    </source>
</evidence>
<evidence type="ECO:0000256" key="1">
    <source>
        <dbReference type="ARBA" id="ARBA00023125"/>
    </source>
</evidence>
<feature type="domain" description="HTH tetR-type" evidence="3">
    <location>
        <begin position="2"/>
        <end position="62"/>
    </location>
</feature>
<dbReference type="Proteomes" id="UP000094707">
    <property type="component" value="Chromosome I"/>
</dbReference>
<dbReference type="AlphaFoldDB" id="A0A1D3L053"/>
<organism evidence="4 5">
    <name type="scientific">Methanobacterium congolense</name>
    <dbReference type="NCBI Taxonomy" id="118062"/>
    <lineage>
        <taxon>Archaea</taxon>
        <taxon>Methanobacteriati</taxon>
        <taxon>Methanobacteriota</taxon>
        <taxon>Methanomada group</taxon>
        <taxon>Methanobacteria</taxon>
        <taxon>Methanobacteriales</taxon>
        <taxon>Methanobacteriaceae</taxon>
        <taxon>Methanobacterium</taxon>
    </lineage>
</organism>
<keyword evidence="1 2" id="KW-0238">DNA-binding</keyword>
<dbReference type="InterPro" id="IPR023772">
    <property type="entry name" value="DNA-bd_HTH_TetR-type_CS"/>
</dbReference>
<dbReference type="Pfam" id="PF00440">
    <property type="entry name" value="TetR_N"/>
    <property type="match status" value="1"/>
</dbReference>
<name>A0A1D3L053_9EURY</name>
<proteinExistence type="predicted"/>
<evidence type="ECO:0000256" key="2">
    <source>
        <dbReference type="PROSITE-ProRule" id="PRU00335"/>
    </source>
</evidence>
<dbReference type="Gene3D" id="1.10.357.10">
    <property type="entry name" value="Tetracycline Repressor, domain 2"/>
    <property type="match status" value="1"/>
</dbReference>
<dbReference type="EMBL" id="LT607756">
    <property type="protein sequence ID" value="SCG84859.1"/>
    <property type="molecule type" value="Genomic_DNA"/>
</dbReference>
<dbReference type="PANTHER" id="PTHR43479">
    <property type="entry name" value="ACREF/ENVCD OPERON REPRESSOR-RELATED"/>
    <property type="match status" value="1"/>
</dbReference>
<dbReference type="STRING" id="118062.MCBB_0277"/>
<dbReference type="RefSeq" id="WP_071905928.1">
    <property type="nucleotide sequence ID" value="NZ_LT607756.1"/>
</dbReference>
<dbReference type="PANTHER" id="PTHR43479:SF11">
    <property type="entry name" value="ACREF_ENVCD OPERON REPRESSOR-RELATED"/>
    <property type="match status" value="1"/>
</dbReference>
<dbReference type="PATRIC" id="fig|129848.4.peg.282"/>
<feature type="DNA-binding region" description="H-T-H motif" evidence="2">
    <location>
        <begin position="25"/>
        <end position="44"/>
    </location>
</feature>
<protein>
    <submittedName>
        <fullName evidence="4">HTH-type transcriptional repressor Bm3R1</fullName>
    </submittedName>
</protein>
<dbReference type="OrthoDB" id="135877at2157"/>
<dbReference type="GO" id="GO:0003677">
    <property type="term" value="F:DNA binding"/>
    <property type="evidence" value="ECO:0007669"/>
    <property type="project" value="UniProtKB-UniRule"/>
</dbReference>
<sequence length="186" mass="21805">MKEKELKIMNASLKLFVERGFHGTSTAEIAKTAEVATGTLFHYFKTKEDLINHLYLYSKESLLDSVSECYNDKNSFRENIQNVWMNLVNFGIEKSEKFHFIISFHCSPYITYLTKKQVETKFESVFEAYKMGLEKQEIKKASYEMLTDYLWGNVVATVGHFEKYPERLNKENLKLAFELFWGGISK</sequence>
<evidence type="ECO:0000313" key="5">
    <source>
        <dbReference type="Proteomes" id="UP000094707"/>
    </source>
</evidence>
<gene>
    <name evidence="4" type="primary">bm3R1</name>
    <name evidence="4" type="ORF">MCBB_0277</name>
</gene>
<dbReference type="KEGG" id="mcub:MCBB_0277"/>
<dbReference type="InterPro" id="IPR001647">
    <property type="entry name" value="HTH_TetR"/>
</dbReference>